<gene>
    <name evidence="2" type="ORF">UR73_C0007G0004</name>
</gene>
<reference evidence="2 3" key="1">
    <citation type="journal article" date="2015" name="Nature">
        <title>rRNA introns, odd ribosomes, and small enigmatic genomes across a large radiation of phyla.</title>
        <authorList>
            <person name="Brown C.T."/>
            <person name="Hug L.A."/>
            <person name="Thomas B.C."/>
            <person name="Sharon I."/>
            <person name="Castelle C.J."/>
            <person name="Singh A."/>
            <person name="Wilkins M.J."/>
            <person name="Williams K.H."/>
            <person name="Banfield J.F."/>
        </authorList>
    </citation>
    <scope>NUCLEOTIDE SEQUENCE [LARGE SCALE GENOMIC DNA]</scope>
</reference>
<dbReference type="AlphaFoldDB" id="A0A0G0C846"/>
<organism evidence="2 3">
    <name type="scientific">candidate division WS6 bacterium GW2011_GWF1_35_23</name>
    <dbReference type="NCBI Taxonomy" id="1619097"/>
    <lineage>
        <taxon>Bacteria</taxon>
        <taxon>Candidatus Dojkabacteria</taxon>
    </lineage>
</organism>
<comment type="caution">
    <text evidence="2">The sequence shown here is derived from an EMBL/GenBank/DDBJ whole genome shotgun (WGS) entry which is preliminary data.</text>
</comment>
<feature type="domain" description="Glycosyl transferase family 1" evidence="1">
    <location>
        <begin position="187"/>
        <end position="332"/>
    </location>
</feature>
<evidence type="ECO:0000259" key="1">
    <source>
        <dbReference type="Pfam" id="PF00534"/>
    </source>
</evidence>
<dbReference type="GO" id="GO:0016757">
    <property type="term" value="F:glycosyltransferase activity"/>
    <property type="evidence" value="ECO:0007669"/>
    <property type="project" value="InterPro"/>
</dbReference>
<sequence length="362" mass="42336">MYKLAKLFPKVAIVADQMTSYGGADAELLSMLKILPHADIFTILFDRKKYPNITNHVYTSFVQNIAKFLPKGFSRHLKIFTPLAYESLNFDEYDLVMTPPRSLWDNELNVRGSKLRWLYRPLSRVLNTRLRIWDWSISRRVDYWTANSKYVAQKIKKTYGKDATVIYPGIVKEDFKKVDVRKKYSLPKKFVLVVSRLYDYKRIDWAINACKETNTNLVIIGEGPDLKYLKKIAKRDKRITFLGFVPDPERNAFFKEAEVLLFCGVEDFGLVPVETMSHGTPVLAYKEGGVLETVKEGVTGEFFRNEKELSNLLKNFNKRRYNEQNIISQAEKFTETKFLNNLEQFLINVSKEEKKKYPRRNS</sequence>
<dbReference type="PANTHER" id="PTHR45947">
    <property type="entry name" value="SULFOQUINOVOSYL TRANSFERASE SQD2"/>
    <property type="match status" value="1"/>
</dbReference>
<proteinExistence type="predicted"/>
<evidence type="ECO:0000313" key="2">
    <source>
        <dbReference type="EMBL" id="KKP77919.1"/>
    </source>
</evidence>
<evidence type="ECO:0000313" key="3">
    <source>
        <dbReference type="Proteomes" id="UP000034816"/>
    </source>
</evidence>
<dbReference type="SUPFAM" id="SSF53756">
    <property type="entry name" value="UDP-Glycosyltransferase/glycogen phosphorylase"/>
    <property type="match status" value="1"/>
</dbReference>
<protein>
    <submittedName>
        <fullName evidence="2">Glycosyl transferase group 1</fullName>
    </submittedName>
</protein>
<dbReference type="EMBL" id="LBQH01000007">
    <property type="protein sequence ID" value="KKP77919.1"/>
    <property type="molecule type" value="Genomic_DNA"/>
</dbReference>
<dbReference type="Pfam" id="PF00534">
    <property type="entry name" value="Glycos_transf_1"/>
    <property type="match status" value="1"/>
</dbReference>
<dbReference type="PANTHER" id="PTHR45947:SF3">
    <property type="entry name" value="SULFOQUINOVOSYL TRANSFERASE SQD2"/>
    <property type="match status" value="1"/>
</dbReference>
<accession>A0A0G0C846</accession>
<dbReference type="Proteomes" id="UP000034816">
    <property type="component" value="Unassembled WGS sequence"/>
</dbReference>
<keyword evidence="2" id="KW-0808">Transferase</keyword>
<name>A0A0G0C846_9BACT</name>
<dbReference type="InterPro" id="IPR001296">
    <property type="entry name" value="Glyco_trans_1"/>
</dbReference>
<dbReference type="InterPro" id="IPR050194">
    <property type="entry name" value="Glycosyltransferase_grp1"/>
</dbReference>
<dbReference type="Gene3D" id="3.40.50.2000">
    <property type="entry name" value="Glycogen Phosphorylase B"/>
    <property type="match status" value="2"/>
</dbReference>